<dbReference type="Pfam" id="PF00353">
    <property type="entry name" value="HemolysinCabind"/>
    <property type="match status" value="1"/>
</dbReference>
<dbReference type="EMBL" id="JAYLLH010000009">
    <property type="protein sequence ID" value="MEC3861293.1"/>
    <property type="molecule type" value="Genomic_DNA"/>
</dbReference>
<dbReference type="SUPFAM" id="SSF51120">
    <property type="entry name" value="beta-Roll"/>
    <property type="match status" value="1"/>
</dbReference>
<reference evidence="2 3" key="1">
    <citation type="submission" date="2024-01" db="EMBL/GenBank/DDBJ databases">
        <title>Mesobacterium rodlantinim sp. nov., isolated from shallow sea hydrothermal systems off Kueishantao Island.</title>
        <authorList>
            <person name="Su Z."/>
            <person name="Tang K."/>
        </authorList>
    </citation>
    <scope>NUCLEOTIDE SEQUENCE [LARGE SCALE GENOMIC DNA]</scope>
    <source>
        <strain evidence="2 3">TK19101</strain>
    </source>
</reference>
<gene>
    <name evidence="2" type="ORF">VK792_08355</name>
</gene>
<evidence type="ECO:0000256" key="1">
    <source>
        <dbReference type="SAM" id="SignalP"/>
    </source>
</evidence>
<dbReference type="Proteomes" id="UP001348149">
    <property type="component" value="Unassembled WGS sequence"/>
</dbReference>
<feature type="chain" id="PRO_5046866466" evidence="1">
    <location>
        <begin position="23"/>
        <end position="969"/>
    </location>
</feature>
<organism evidence="2 3">
    <name type="scientific">Mesobacterium hydrothermale</name>
    <dbReference type="NCBI Taxonomy" id="3111907"/>
    <lineage>
        <taxon>Bacteria</taxon>
        <taxon>Pseudomonadati</taxon>
        <taxon>Pseudomonadota</taxon>
        <taxon>Alphaproteobacteria</taxon>
        <taxon>Rhodobacterales</taxon>
        <taxon>Roseobacteraceae</taxon>
        <taxon>Mesobacterium</taxon>
    </lineage>
</organism>
<accession>A0ABU6HIN4</accession>
<keyword evidence="3" id="KW-1185">Reference proteome</keyword>
<dbReference type="Gene3D" id="2.150.10.10">
    <property type="entry name" value="Serralysin-like metalloprotease, C-terminal"/>
    <property type="match status" value="1"/>
</dbReference>
<dbReference type="InterPro" id="IPR001343">
    <property type="entry name" value="Hemolysn_Ca-bd"/>
</dbReference>
<keyword evidence="1" id="KW-0732">Signal</keyword>
<dbReference type="PROSITE" id="PS00330">
    <property type="entry name" value="HEMOLYSIN_CALCIUM"/>
    <property type="match status" value="1"/>
</dbReference>
<evidence type="ECO:0000313" key="3">
    <source>
        <dbReference type="Proteomes" id="UP001348149"/>
    </source>
</evidence>
<evidence type="ECO:0000313" key="2">
    <source>
        <dbReference type="EMBL" id="MEC3861293.1"/>
    </source>
</evidence>
<name>A0ABU6HIN4_9RHOB</name>
<protein>
    <submittedName>
        <fullName evidence="2">Calcium-binding protein</fullName>
    </submittedName>
</protein>
<dbReference type="RefSeq" id="WP_326297009.1">
    <property type="nucleotide sequence ID" value="NZ_JAYLLH010000009.1"/>
</dbReference>
<sequence>MSVFRLLGALLISALSITAAQAEPQPKEAQRLYVFGNSLVNHLSETDTDTNVPVWLARLARADGRSLALDGQWGFVRNFADELPPKPNWSFPGVTSAWNARQQRFSGAGFTSVMMNPANFIQYQGPDRPYDGDNPRGESPVEASLRLFDWIARENPDMPFHIYEGWAEMGTVAGRFPPSNRGLRKFHAYNQGEYHDWFTTYVDAMNAARPSMDIRLIPVASTLSYLLTKDELSGIDVTDLYEDDAPHGRQTLYFLAAMITYSALYEVPPPAAIDLPDTIHATVRDNYGWIADQIWQRLSPSFDSAHLPVSEPAAAPATDRAALPVPDGAPALAMGLNGIADWSSQNPFVNAMKSARPWIGHIKGQWGGVEAKDLRAAGALDENGWPLRVPDTVTKLETFLFSDQSPDDGYLPGTWLVRYEGKGDLEIGGRARNVRLADGQGRFTLTPGDGLVSIALNKTDPDDPIRNIAIFREDHLPLYEAGVLFNPDWIAVVENLRSVRFMDWMQTNGSEIASWDDRPKMTDYSWVEKGVPLPVMVALANQLGADPWFNMPHMADDTYVREFARYVRDNLDPRLMAYVEYSNEVWNFIFPQALYAQDRATALWGRDDSGWMEYYGLRAAQVMDIWTDVFGGVGRLMRVAATHTGWQGLEELVLTSRRAEKVLGHKPETSFDGYAITGYFGFEMGGDENAPQMKRWLDAADADARKAGRAQGLTGAALDQFVEQEGYTGANAPVAAALRAGSVKEMTDVIFPYHAKAAKAAGLQLLMYEGGTHVSAHGTQLEDERITAFFTQFNYSAEMAALYDTLLTGWEDAGGRMFNAFVDVSLPTKWGSWGALRTLTDSNARFDALMAYSATGNAKWQDRDPGAFANGLRLTGTDAADDLTGGPEEDILLGGAGEDFLISNGGSDHLHGGDGIDTGVLPLTLADYTFSLTPMAITAQAGNVTVTMASVEYLEFSDGVLIETALLSR</sequence>
<dbReference type="InterPro" id="IPR011049">
    <property type="entry name" value="Serralysin-like_metalloprot_C"/>
</dbReference>
<proteinExistence type="predicted"/>
<feature type="signal peptide" evidence="1">
    <location>
        <begin position="1"/>
        <end position="22"/>
    </location>
</feature>
<comment type="caution">
    <text evidence="2">The sequence shown here is derived from an EMBL/GenBank/DDBJ whole genome shotgun (WGS) entry which is preliminary data.</text>
</comment>
<dbReference type="InterPro" id="IPR018511">
    <property type="entry name" value="Hemolysin-typ_Ca-bd_CS"/>
</dbReference>